<feature type="transmembrane region" description="Helical" evidence="7">
    <location>
        <begin position="111"/>
        <end position="130"/>
    </location>
</feature>
<feature type="compositionally biased region" description="Low complexity" evidence="6">
    <location>
        <begin position="84"/>
        <end position="99"/>
    </location>
</feature>
<organism evidence="8 9">
    <name type="scientific">Fragilariopsis cylindrus CCMP1102</name>
    <dbReference type="NCBI Taxonomy" id="635003"/>
    <lineage>
        <taxon>Eukaryota</taxon>
        <taxon>Sar</taxon>
        <taxon>Stramenopiles</taxon>
        <taxon>Ochrophyta</taxon>
        <taxon>Bacillariophyta</taxon>
        <taxon>Bacillariophyceae</taxon>
        <taxon>Bacillariophycidae</taxon>
        <taxon>Bacillariales</taxon>
        <taxon>Bacillariaceae</taxon>
        <taxon>Fragilariopsis</taxon>
    </lineage>
</organism>
<dbReference type="PANTHER" id="PTHR42893:SF9">
    <property type="entry name" value="PROTEIN DETOXIFICATION 46, CHLOROPLASTIC"/>
    <property type="match status" value="1"/>
</dbReference>
<feature type="transmembrane region" description="Helical" evidence="7">
    <location>
        <begin position="292"/>
        <end position="310"/>
    </location>
</feature>
<keyword evidence="5 7" id="KW-0472">Membrane</keyword>
<feature type="non-terminal residue" evidence="8">
    <location>
        <position position="404"/>
    </location>
</feature>
<reference evidence="8 9" key="1">
    <citation type="submission" date="2016-09" db="EMBL/GenBank/DDBJ databases">
        <title>Extensive genetic diversity and differential bi-allelic expression allows diatom success in the polar Southern Ocean.</title>
        <authorList>
            <consortium name="DOE Joint Genome Institute"/>
            <person name="Mock T."/>
            <person name="Otillar R.P."/>
            <person name="Strauss J."/>
            <person name="Dupont C."/>
            <person name="Frickenhaus S."/>
            <person name="Maumus F."/>
            <person name="Mcmullan M."/>
            <person name="Sanges R."/>
            <person name="Schmutz J."/>
            <person name="Toseland A."/>
            <person name="Valas R."/>
            <person name="Veluchamy A."/>
            <person name="Ward B.J."/>
            <person name="Allen A."/>
            <person name="Barry K."/>
            <person name="Falciatore A."/>
            <person name="Ferrante M."/>
            <person name="Fortunato A.E."/>
            <person name="Gloeckner G."/>
            <person name="Gruber A."/>
            <person name="Hipkin R."/>
            <person name="Janech M."/>
            <person name="Kroth P."/>
            <person name="Leese F."/>
            <person name="Lindquist E."/>
            <person name="Lyon B.R."/>
            <person name="Martin J."/>
            <person name="Mayer C."/>
            <person name="Parker M."/>
            <person name="Quesneville H."/>
            <person name="Raymond J."/>
            <person name="Uhlig C."/>
            <person name="Valentin K.U."/>
            <person name="Worden A.Z."/>
            <person name="Armbrust E.V."/>
            <person name="Bowler C."/>
            <person name="Green B."/>
            <person name="Moulton V."/>
            <person name="Van Oosterhout C."/>
            <person name="Grigoriev I."/>
        </authorList>
    </citation>
    <scope>NUCLEOTIDE SEQUENCE [LARGE SCALE GENOMIC DNA]</scope>
    <source>
        <strain evidence="8 9">CCMP1102</strain>
    </source>
</reference>
<feature type="transmembrane region" description="Helical" evidence="7">
    <location>
        <begin position="150"/>
        <end position="172"/>
    </location>
</feature>
<evidence type="ECO:0008006" key="10">
    <source>
        <dbReference type="Google" id="ProtNLM"/>
    </source>
</evidence>
<dbReference type="PANTHER" id="PTHR42893">
    <property type="entry name" value="PROTEIN DETOXIFICATION 44, CHLOROPLASTIC-RELATED"/>
    <property type="match status" value="1"/>
</dbReference>
<evidence type="ECO:0000256" key="2">
    <source>
        <dbReference type="ARBA" id="ARBA00010199"/>
    </source>
</evidence>
<name>A0A1E7FPK4_9STRA</name>
<feature type="transmembrane region" description="Helical" evidence="7">
    <location>
        <begin position="374"/>
        <end position="397"/>
    </location>
</feature>
<accession>A0A1E7FPK4</accession>
<dbReference type="KEGG" id="fcy:FRACYDRAFT_158539"/>
<dbReference type="EMBL" id="KV784355">
    <property type="protein sequence ID" value="OEU20092.1"/>
    <property type="molecule type" value="Genomic_DNA"/>
</dbReference>
<feature type="transmembrane region" description="Helical" evidence="7">
    <location>
        <begin position="259"/>
        <end position="280"/>
    </location>
</feature>
<keyword evidence="3 7" id="KW-0812">Transmembrane</keyword>
<proteinExistence type="inferred from homology"/>
<dbReference type="AlphaFoldDB" id="A0A1E7FPK4"/>
<comment type="subcellular location">
    <subcellularLocation>
        <location evidence="1">Membrane</location>
        <topology evidence="1">Multi-pass membrane protein</topology>
    </subcellularLocation>
</comment>
<evidence type="ECO:0000313" key="8">
    <source>
        <dbReference type="EMBL" id="OEU20092.1"/>
    </source>
</evidence>
<keyword evidence="4 7" id="KW-1133">Transmembrane helix</keyword>
<dbReference type="Proteomes" id="UP000095751">
    <property type="component" value="Unassembled WGS sequence"/>
</dbReference>
<evidence type="ECO:0000256" key="6">
    <source>
        <dbReference type="SAM" id="MobiDB-lite"/>
    </source>
</evidence>
<feature type="transmembrane region" description="Helical" evidence="7">
    <location>
        <begin position="331"/>
        <end position="354"/>
    </location>
</feature>
<feature type="transmembrane region" description="Helical" evidence="7">
    <location>
        <begin position="58"/>
        <end position="77"/>
    </location>
</feature>
<evidence type="ECO:0000256" key="3">
    <source>
        <dbReference type="ARBA" id="ARBA00022692"/>
    </source>
</evidence>
<protein>
    <recommendedName>
        <fullName evidence="10">Polysaccharide biosynthesis protein C-terminal domain-containing protein</fullName>
    </recommendedName>
</protein>
<dbReference type="InterPro" id="IPR044644">
    <property type="entry name" value="DinF-like"/>
</dbReference>
<feature type="transmembrane region" description="Helical" evidence="7">
    <location>
        <begin position="211"/>
        <end position="230"/>
    </location>
</feature>
<feature type="non-terminal residue" evidence="8">
    <location>
        <position position="1"/>
    </location>
</feature>
<gene>
    <name evidence="8" type="ORF">FRACYDRAFT_158539</name>
</gene>
<evidence type="ECO:0000256" key="4">
    <source>
        <dbReference type="ARBA" id="ARBA00022989"/>
    </source>
</evidence>
<feature type="transmembrane region" description="Helical" evidence="7">
    <location>
        <begin position="184"/>
        <end position="205"/>
    </location>
</feature>
<dbReference type="InParanoid" id="A0A1E7FPK4"/>
<comment type="similarity">
    <text evidence="2">Belongs to the multi antimicrobial extrusion (MATE) (TC 2.A.66.1) family.</text>
</comment>
<sequence>KRLIVFTATTILIWLSEPLLSLVDTAVVSFTASAKSGVVQIAALGPATTLFDSLIYTTYFLAMVTTNQLAPALASAAKKESKNKNSSTDMNNNNNNNMNPWQDLRQSTSHLLGLALVFGCIVSAITFTAGKSIIAQMVGGSLGAAEANTIIPLATTYATIRAAVAPFSVVGFVAQSFCLTTLDVVTPAIAVAAASIVNVIGDLALSPTYGIQGAAVATAMATVTSCLILLRKVQAIKDDKKSDHIPFWSLPNKASMIDLFKLAGPIFFVMMAKVACYNVMTIRATNFGIVPLASHNIMMRIFFFFACFGDSLSQAAQSFYPQVSKKMRGKLIIRLFYIASAVGICNFNMSQLILSKLGRFLAKDSNIIQLMAQHSSWVGAAVLLHPFIMLLEGTVLAKRDLVFM</sequence>
<evidence type="ECO:0000256" key="1">
    <source>
        <dbReference type="ARBA" id="ARBA00004141"/>
    </source>
</evidence>
<feature type="region of interest" description="Disordered" evidence="6">
    <location>
        <begin position="81"/>
        <end position="101"/>
    </location>
</feature>
<dbReference type="OrthoDB" id="423427at2759"/>
<evidence type="ECO:0000256" key="7">
    <source>
        <dbReference type="SAM" id="Phobius"/>
    </source>
</evidence>
<evidence type="ECO:0000313" key="9">
    <source>
        <dbReference type="Proteomes" id="UP000095751"/>
    </source>
</evidence>
<keyword evidence="9" id="KW-1185">Reference proteome</keyword>
<evidence type="ECO:0000256" key="5">
    <source>
        <dbReference type="ARBA" id="ARBA00023136"/>
    </source>
</evidence>
<dbReference type="GO" id="GO:0016020">
    <property type="term" value="C:membrane"/>
    <property type="evidence" value="ECO:0007669"/>
    <property type="project" value="UniProtKB-SubCell"/>
</dbReference>